<evidence type="ECO:0000313" key="2">
    <source>
        <dbReference type="EMBL" id="BAK19914.1"/>
    </source>
</evidence>
<dbReference type="EMBL" id="AB088224">
    <property type="protein sequence ID" value="BAC76598.1"/>
    <property type="molecule type" value="Genomic_DNA"/>
</dbReference>
<dbReference type="AlphaFoldDB" id="Q83WW7"/>
<reference evidence="1" key="4">
    <citation type="journal article" date="2000" name="Mol. Gen. Genet.">
        <title>Cloning and analysis of the replication origin and the telomeres of the large linear plasmid pSLA2-L in Streptomyces rochei.</title>
        <authorList>
            <person name="Hiratsu K."/>
            <person name="Mochizuki S."/>
            <person name="Kinashi H."/>
        </authorList>
    </citation>
    <scope>NUCLEOTIDE SEQUENCE</scope>
    <source>
        <strain evidence="1">7434AN4</strain>
        <plasmid evidence="1">pSLA2-L</plasmid>
    </source>
</reference>
<reference evidence="1" key="3">
    <citation type="journal article" date="2000" name="Gene">
        <title>Identification of two polyketide synthase gene clusters on the linear plasmid pSLA2-L in Streptomyces rochei.</title>
        <authorList>
            <person name="Suwa M."/>
            <person name="Sugino H."/>
            <person name="Sasaoka A."/>
            <person name="Mori E."/>
            <person name="Fujii S."/>
            <person name="Shinkawa H."/>
            <person name="Nimi O."/>
            <person name="Kinashi H."/>
        </authorList>
    </citation>
    <scope>NUCLEOTIDE SEQUENCE</scope>
    <source>
        <strain evidence="1">7434AN4</strain>
        <plasmid evidence="1">pSLA2-L</plasmid>
    </source>
</reference>
<evidence type="ECO:0000313" key="1">
    <source>
        <dbReference type="EMBL" id="BAC76598.1"/>
    </source>
</evidence>
<name>Q83WW7_STRRO</name>
<gene>
    <name evidence="2" type="primary">pSLA2-M.120</name>
</gene>
<reference evidence="2" key="1">
    <citation type="journal article" date="1994" name="J. Antibiot.">
        <title>Isolation and characterization of linear plasmids from lankacidin-producing Streptomyces species.</title>
        <authorList>
            <person name="Kinashi H."/>
            <person name="Mori E."/>
            <person name="Hatani A."/>
            <person name="Nimi O."/>
        </authorList>
    </citation>
    <scope>NUCLEOTIDE SEQUENCE</scope>
    <source>
        <strain evidence="2">7434AN4</strain>
        <plasmid evidence="2">pSLA2-M</plasmid>
    </source>
</reference>
<proteinExistence type="predicted"/>
<dbReference type="EMBL" id="AB597522">
    <property type="protein sequence ID" value="BAK19914.1"/>
    <property type="molecule type" value="Genomic_DNA"/>
</dbReference>
<geneLocation type="plasmid" evidence="2">
    <name>pSLA2-M</name>
</geneLocation>
<protein>
    <submittedName>
        <fullName evidence="1">Uncharacterized protein</fullName>
    </submittedName>
</protein>
<reference evidence="1" key="5">
    <citation type="journal article" date="2003" name="Mol. Microbiol.">
        <title>The large linear plasmid pSLA2-L of Streptomyces rochei has an unusually condensed gene organization for secondary metabolism.</title>
        <authorList>
            <person name="Mochizuki S."/>
            <person name="Hiratsu K."/>
            <person name="Suwa M."/>
            <person name="Ishii T."/>
            <person name="Sugino F."/>
            <person name="Yamada K."/>
            <person name="Kinashi H."/>
        </authorList>
    </citation>
    <scope>NUCLEOTIDE SEQUENCE</scope>
    <source>
        <strain evidence="1">7434AN4</strain>
        <plasmid evidence="1">pSLA2-L</plasmid>
    </source>
</reference>
<accession>Q83WW7</accession>
<reference evidence="1" key="2">
    <citation type="journal article" date="1998" name="Biosci. Biotechnol. Biochem.">
        <title>Physical mapping of the linear plasmid pSLA2-L and localization of the eryAI and actI homologs.</title>
        <authorList>
            <person name="Kinashi H."/>
            <person name="Fujii S."/>
            <person name="Hatani A."/>
            <person name="Kurokawa T."/>
            <person name="Shinkawa H."/>
        </authorList>
    </citation>
    <scope>NUCLEOTIDE SEQUENCE</scope>
    <source>
        <strain evidence="1">7434AN4</strain>
        <plasmid evidence="1">pSLA2-L</plasmid>
    </source>
</reference>
<organism evidence="1">
    <name type="scientific">Streptomyces rochei</name>
    <name type="common">Streptomyces parvullus</name>
    <dbReference type="NCBI Taxonomy" id="1928"/>
    <lineage>
        <taxon>Bacteria</taxon>
        <taxon>Bacillati</taxon>
        <taxon>Actinomycetota</taxon>
        <taxon>Actinomycetes</taxon>
        <taxon>Kitasatosporales</taxon>
        <taxon>Streptomycetaceae</taxon>
        <taxon>Streptomyces</taxon>
        <taxon>Streptomyces rochei group</taxon>
    </lineage>
</organism>
<geneLocation type="plasmid" evidence="1">
    <name>pSLA2-L</name>
</geneLocation>
<keyword evidence="1" id="KW-0614">Plasmid</keyword>
<reference evidence="2" key="6">
    <citation type="journal article" date="2011" name="Biosci. Biotechnol. Biochem.">
        <title>pSLA2-M of Streptomyces rochei is a composite linear plasmid characterized by self-defense genes and homology with pSLA2-L.</title>
        <authorList>
            <person name="Yang Y."/>
            <person name="Kurokawa T."/>
            <person name="Takahama Y."/>
            <person name="Nindita Y."/>
            <person name="Mochizuki S."/>
            <person name="Arakawa K."/>
            <person name="Endo S."/>
            <person name="Kinashi H."/>
        </authorList>
    </citation>
    <scope>NUCLEOTIDE SEQUENCE</scope>
    <source>
        <strain evidence="2">7434AN4</strain>
        <plasmid evidence="2">pSLA2-M</plasmid>
    </source>
</reference>
<sequence length="171" mass="18411">MHTPPQLPVAVAALLPSIGLGPLGPVLDKALHELQRPRGEGISVVASQTWAYDDANLDASRYLSREQAATHVRFVFASEVDLFERPAIVVGQLLFCCRCHLSSMPDGRSVFLCSRSGCADRSREGLGFRGAGQAGTLHAQAVLRGWSAAVWVRLHAIDVATPQLGSRQLDD</sequence>